<dbReference type="EMBL" id="VFLP01000057">
    <property type="protein sequence ID" value="TRX90285.1"/>
    <property type="molecule type" value="Genomic_DNA"/>
</dbReference>
<evidence type="ECO:0000313" key="2">
    <source>
        <dbReference type="EMBL" id="TRX90285.1"/>
    </source>
</evidence>
<dbReference type="PANTHER" id="PTHR43233:SF1">
    <property type="entry name" value="FAMILY N-ACETYLTRANSFERASE, PUTATIVE (AFU_ORTHOLOGUE AFUA_6G03350)-RELATED"/>
    <property type="match status" value="1"/>
</dbReference>
<dbReference type="AlphaFoldDB" id="A0A553HQQ3"/>
<comment type="caution">
    <text evidence="2">The sequence shown here is derived from an EMBL/GenBank/DDBJ whole genome shotgun (WGS) entry which is preliminary data.</text>
</comment>
<evidence type="ECO:0000313" key="3">
    <source>
        <dbReference type="Proteomes" id="UP000319160"/>
    </source>
</evidence>
<reference evidence="3" key="1">
    <citation type="submission" date="2019-06" db="EMBL/GenBank/DDBJ databases">
        <title>Draft genome sequence of the griseofulvin-producing fungus Xylaria cubensis strain G536.</title>
        <authorList>
            <person name="Mead M.E."/>
            <person name="Raja H.A."/>
            <person name="Steenwyk J.L."/>
            <person name="Knowles S.L."/>
            <person name="Oberlies N.H."/>
            <person name="Rokas A."/>
        </authorList>
    </citation>
    <scope>NUCLEOTIDE SEQUENCE [LARGE SCALE GENOMIC DNA]</scope>
    <source>
        <strain evidence="3">G536</strain>
    </source>
</reference>
<dbReference type="InterPro" id="IPR053144">
    <property type="entry name" value="Acetyltransferase_Butenolide"/>
</dbReference>
<dbReference type="CDD" id="cd04301">
    <property type="entry name" value="NAT_SF"/>
    <property type="match status" value="1"/>
</dbReference>
<dbReference type="GO" id="GO:0006048">
    <property type="term" value="P:UDP-N-acetylglucosamine biosynthetic process"/>
    <property type="evidence" value="ECO:0007669"/>
    <property type="project" value="UniProtKB-UniPathway"/>
</dbReference>
<organism evidence="2 3">
    <name type="scientific">Xylaria flabelliformis</name>
    <dbReference type="NCBI Taxonomy" id="2512241"/>
    <lineage>
        <taxon>Eukaryota</taxon>
        <taxon>Fungi</taxon>
        <taxon>Dikarya</taxon>
        <taxon>Ascomycota</taxon>
        <taxon>Pezizomycotina</taxon>
        <taxon>Sordariomycetes</taxon>
        <taxon>Xylariomycetidae</taxon>
        <taxon>Xylariales</taxon>
        <taxon>Xylariaceae</taxon>
        <taxon>Xylaria</taxon>
    </lineage>
</organism>
<keyword evidence="3" id="KW-1185">Reference proteome</keyword>
<gene>
    <name evidence="2" type="ORF">FHL15_008830</name>
</gene>
<feature type="domain" description="N-acetyltransferase" evidence="1">
    <location>
        <begin position="10"/>
        <end position="146"/>
    </location>
</feature>
<dbReference type="PROSITE" id="PS51186">
    <property type="entry name" value="GNAT"/>
    <property type="match status" value="1"/>
</dbReference>
<dbReference type="SUPFAM" id="SSF55729">
    <property type="entry name" value="Acyl-CoA N-acyltransferases (Nat)"/>
    <property type="match status" value="1"/>
</dbReference>
<dbReference type="Gene3D" id="3.40.630.30">
    <property type="match status" value="1"/>
</dbReference>
<evidence type="ECO:0000259" key="1">
    <source>
        <dbReference type="PROSITE" id="PS51186"/>
    </source>
</evidence>
<dbReference type="STRING" id="2512241.A0A553HQQ3"/>
<dbReference type="GO" id="GO:0016747">
    <property type="term" value="F:acyltransferase activity, transferring groups other than amino-acyl groups"/>
    <property type="evidence" value="ECO:0007669"/>
    <property type="project" value="InterPro"/>
</dbReference>
<dbReference type="Pfam" id="PF13508">
    <property type="entry name" value="Acetyltransf_7"/>
    <property type="match status" value="1"/>
</dbReference>
<dbReference type="PANTHER" id="PTHR43233">
    <property type="entry name" value="FAMILY N-ACETYLTRANSFERASE, PUTATIVE (AFU_ORTHOLOGUE AFUA_6G03350)-RELATED"/>
    <property type="match status" value="1"/>
</dbReference>
<sequence length="152" mass="16315">MASSDLPKGYILVEGYPSLEDYLHLRIAPGLTPKTEDQARAAIKGSWYGVYVAEETAPTRAVAMGRIIGDGGWYFLIADMATLPEHQRKGLGNTILTKLLARVKSHAAKGTAYVVLGADAPGRKLYGKHGFRDTMPSEMGMGLKIEAPGPGQ</sequence>
<dbReference type="InterPro" id="IPR000182">
    <property type="entry name" value="GNAT_dom"/>
</dbReference>
<protein>
    <recommendedName>
        <fullName evidence="1">N-acetyltransferase domain-containing protein</fullName>
    </recommendedName>
</protein>
<dbReference type="InterPro" id="IPR016181">
    <property type="entry name" value="Acyl_CoA_acyltransferase"/>
</dbReference>
<name>A0A553HQQ3_9PEZI</name>
<dbReference type="OrthoDB" id="2744543at2759"/>
<accession>A0A553HQQ3</accession>
<dbReference type="Proteomes" id="UP000319160">
    <property type="component" value="Unassembled WGS sequence"/>
</dbReference>
<proteinExistence type="predicted"/>
<dbReference type="UniPathway" id="UPA00113">
    <property type="reaction ID" value="UER00529"/>
</dbReference>